<keyword evidence="2" id="KW-1185">Reference proteome</keyword>
<sequence length="258" mass="30745">MLSIIKGDVYRVLPPSTILTKTIIEEDNQSIPEWFKKEYAHWKEVVSDREFPCPFGTVAEINGHLRYFYVENDNFHSLPHVLREFLDLSRRTRTRHAFVIFIKPEIPEKPFAYYESYFWDIINYLHVNDEMEWCEDISIHPDDANWEFCFDGEPIFVSANMPGYKHRITRNIGNSLILIFQPRRIFNDISYKTNRGKNAINLIRSRVESIEKLPFHPDLGEYGNEGYREWKQYIITDGIEPRSGQCPFRSNEIRNEKK</sequence>
<dbReference type="Pfam" id="PF08892">
    <property type="entry name" value="YqcI_YcgG"/>
    <property type="match status" value="1"/>
</dbReference>
<evidence type="ECO:0000313" key="2">
    <source>
        <dbReference type="Proteomes" id="UP000285456"/>
    </source>
</evidence>
<name>A0A417YFW0_9BACI</name>
<gene>
    <name evidence="1" type="ORF">D1B32_13050</name>
</gene>
<evidence type="ECO:0000313" key="1">
    <source>
        <dbReference type="EMBL" id="RHW31642.1"/>
    </source>
</evidence>
<dbReference type="EMBL" id="QWEH01000008">
    <property type="protein sequence ID" value="RHW31642.1"/>
    <property type="molecule type" value="Genomic_DNA"/>
</dbReference>
<dbReference type="OrthoDB" id="112290at2"/>
<dbReference type="RefSeq" id="WP_118889616.1">
    <property type="nucleotide sequence ID" value="NZ_PHUT01000008.1"/>
</dbReference>
<dbReference type="PANTHER" id="PTHR40045">
    <property type="entry name" value="YCGG FAMILY PROTEIN"/>
    <property type="match status" value="1"/>
</dbReference>
<comment type="caution">
    <text evidence="1">The sequence shown here is derived from an EMBL/GenBank/DDBJ whole genome shotgun (WGS) entry which is preliminary data.</text>
</comment>
<protein>
    <submittedName>
        <fullName evidence="1">YqcI/YcgG family protein</fullName>
    </submittedName>
</protein>
<accession>A0A417YFW0</accession>
<reference evidence="1 2" key="1">
    <citation type="journal article" date="2007" name="Int. J. Syst. Evol. Microbiol.">
        <title>Oceanobacillus profundus sp. nov., isolated from a deep-sea sediment core.</title>
        <authorList>
            <person name="Kim Y.G."/>
            <person name="Choi D.H."/>
            <person name="Hyun S."/>
            <person name="Cho B.C."/>
        </authorList>
    </citation>
    <scope>NUCLEOTIDE SEQUENCE [LARGE SCALE GENOMIC DNA]</scope>
    <source>
        <strain evidence="1 2">DSM 18246</strain>
    </source>
</reference>
<proteinExistence type="predicted"/>
<organism evidence="1 2">
    <name type="scientific">Oceanobacillus profundus</name>
    <dbReference type="NCBI Taxonomy" id="372463"/>
    <lineage>
        <taxon>Bacteria</taxon>
        <taxon>Bacillati</taxon>
        <taxon>Bacillota</taxon>
        <taxon>Bacilli</taxon>
        <taxon>Bacillales</taxon>
        <taxon>Bacillaceae</taxon>
        <taxon>Oceanobacillus</taxon>
    </lineage>
</organism>
<dbReference type="InterPro" id="IPR014988">
    <property type="entry name" value="Uncharacterised_YqcI/YcgG"/>
</dbReference>
<dbReference type="AlphaFoldDB" id="A0A417YFW0"/>
<dbReference type="PANTHER" id="PTHR40045:SF1">
    <property type="entry name" value="YQCI_YCGG FAMILY PROTEIN"/>
    <property type="match status" value="1"/>
</dbReference>
<dbReference type="Proteomes" id="UP000285456">
    <property type="component" value="Unassembled WGS sequence"/>
</dbReference>